<dbReference type="AlphaFoldDB" id="A0A7C2VA26"/>
<dbReference type="InterPro" id="IPR024096">
    <property type="entry name" value="NO_sig/Golgi_transp_ligand-bd"/>
</dbReference>
<comment type="caution">
    <text evidence="1">The sequence shown here is derived from an EMBL/GenBank/DDBJ whole genome shotgun (WGS) entry which is preliminary data.</text>
</comment>
<gene>
    <name evidence="1" type="ORF">ENO47_04110</name>
</gene>
<proteinExistence type="predicted"/>
<sequence length="142" mass="15572">MIDADILLLAIVNMAEGVKNLIGDKGAKAVMRDAGKQAGPKLLESLIGHFPETLAKEEALRRSCIILEDLGFAKSIRMEGDKVIVEEDIFTDAIVGNDLINSPVVYFFAGLIEGFVSFMSDQRVVLVPEEVQRGKIVYKYNG</sequence>
<name>A0A7C2VA26_9AQUI</name>
<reference evidence="1" key="1">
    <citation type="journal article" date="2020" name="mSystems">
        <title>Genome- and Community-Level Interaction Insights into Carbon Utilization and Element Cycling Functions of Hydrothermarchaeota in Hydrothermal Sediment.</title>
        <authorList>
            <person name="Zhou Z."/>
            <person name="Liu Y."/>
            <person name="Xu W."/>
            <person name="Pan J."/>
            <person name="Luo Z.H."/>
            <person name="Li M."/>
        </authorList>
    </citation>
    <scope>NUCLEOTIDE SEQUENCE [LARGE SCALE GENOMIC DNA]</scope>
    <source>
        <strain evidence="1">SpSt-132</strain>
    </source>
</reference>
<dbReference type="SUPFAM" id="SSF111126">
    <property type="entry name" value="Ligand-binding domain in the NO signalling and Golgi transport"/>
    <property type="match status" value="1"/>
</dbReference>
<evidence type="ECO:0000313" key="1">
    <source>
        <dbReference type="EMBL" id="HEW45839.1"/>
    </source>
</evidence>
<protein>
    <submittedName>
        <fullName evidence="1">Uncharacterized protein</fullName>
    </submittedName>
</protein>
<dbReference type="EMBL" id="DSFP01000033">
    <property type="protein sequence ID" value="HEW45839.1"/>
    <property type="molecule type" value="Genomic_DNA"/>
</dbReference>
<accession>A0A7C2VA26</accession>
<organism evidence="1">
    <name type="scientific">Hydrogenobacter sp</name>
    <dbReference type="NCBI Taxonomy" id="2152829"/>
    <lineage>
        <taxon>Bacteria</taxon>
        <taxon>Pseudomonadati</taxon>
        <taxon>Aquificota</taxon>
        <taxon>Aquificia</taxon>
        <taxon>Aquificales</taxon>
        <taxon>Aquificaceae</taxon>
        <taxon>Hydrogenobacter</taxon>
    </lineage>
</organism>